<protein>
    <submittedName>
        <fullName evidence="1">Uncharacterized protein</fullName>
    </submittedName>
</protein>
<name>A0A0A1W6Y2_9SPHN</name>
<keyword evidence="2" id="KW-1185">Reference proteome</keyword>
<dbReference type="EMBL" id="BBPI01000045">
    <property type="protein sequence ID" value="GAM01098.1"/>
    <property type="molecule type" value="Genomic_DNA"/>
</dbReference>
<evidence type="ECO:0000313" key="1">
    <source>
        <dbReference type="EMBL" id="GAM01098.1"/>
    </source>
</evidence>
<dbReference type="AlphaFoldDB" id="A0A0A1W6Y2"/>
<evidence type="ECO:0000313" key="2">
    <source>
        <dbReference type="Proteomes" id="UP000032305"/>
    </source>
</evidence>
<organism evidence="1 2">
    <name type="scientific">Sphingomonas parapaucimobilis NBRC 15100</name>
    <dbReference type="NCBI Taxonomy" id="1219049"/>
    <lineage>
        <taxon>Bacteria</taxon>
        <taxon>Pseudomonadati</taxon>
        <taxon>Pseudomonadota</taxon>
        <taxon>Alphaproteobacteria</taxon>
        <taxon>Sphingomonadales</taxon>
        <taxon>Sphingomonadaceae</taxon>
        <taxon>Sphingomonas</taxon>
    </lineage>
</organism>
<reference evidence="1 2" key="1">
    <citation type="submission" date="2014-11" db="EMBL/GenBank/DDBJ databases">
        <title>Whole genome shotgun sequence of Sphingomonas parapaucimobilis NBRC 15100.</title>
        <authorList>
            <person name="Katano-Makiyama Y."/>
            <person name="Hosoyama A."/>
            <person name="Hashimoto M."/>
            <person name="Hosoyama Y."/>
            <person name="Noguchi M."/>
            <person name="Numata M."/>
            <person name="Tsuchikane K."/>
            <person name="Hirakata S."/>
            <person name="Uohara A."/>
            <person name="Shimodaira J."/>
            <person name="Ohji S."/>
            <person name="Ichikawa N."/>
            <person name="Kimura A."/>
            <person name="Yamazoe A."/>
            <person name="Fujita N."/>
        </authorList>
    </citation>
    <scope>NUCLEOTIDE SEQUENCE [LARGE SCALE GENOMIC DNA]</scope>
    <source>
        <strain evidence="1 2">NBRC 15100</strain>
    </source>
</reference>
<comment type="caution">
    <text evidence="1">The sequence shown here is derived from an EMBL/GenBank/DDBJ whole genome shotgun (WGS) entry which is preliminary data.</text>
</comment>
<dbReference type="Proteomes" id="UP000032305">
    <property type="component" value="Unassembled WGS sequence"/>
</dbReference>
<gene>
    <name evidence="1" type="ORF">SP5_045_00170</name>
</gene>
<sequence>MIWPVEAAAAARLSASRIEALSAHPDCFESSPEEADEQSDAVYAQLAGSDHIIGCFDSQDEFRGWLRWRSENDVRSLNGDLVGRLYKARIPGNGRCGSARDENDQLCLPLPFRGGAGGGVLP</sequence>
<accession>A0A0A1W6Y2</accession>
<feature type="non-terminal residue" evidence="1">
    <location>
        <position position="122"/>
    </location>
</feature>
<proteinExistence type="predicted"/>